<comment type="caution">
    <text evidence="1">The sequence shown here is derived from an EMBL/GenBank/DDBJ whole genome shotgun (WGS) entry which is preliminary data.</text>
</comment>
<name>A0ACB5THM2_CANBO</name>
<reference evidence="1" key="1">
    <citation type="submission" date="2023-04" db="EMBL/GenBank/DDBJ databases">
        <title>Candida boidinii NBRC 1967.</title>
        <authorList>
            <person name="Ichikawa N."/>
            <person name="Sato H."/>
            <person name="Tonouchi N."/>
        </authorList>
    </citation>
    <scope>NUCLEOTIDE SEQUENCE</scope>
    <source>
        <strain evidence="1">NBRC 1967</strain>
    </source>
</reference>
<sequence length="242" mass="26189">MTATTETRKPSKKVCVFCGSSFGVNPEHSNAATDLGKLLASKDWGLVYGGGTTGLMGLVANACASNDGYVHGIIPDALVSKERSTGMTKSDSEQVNDELMKNGIEAHKGSTPITDDGSYGKTTVVPDMHTRKRLMSEEADAFVALPGGYGTLEEIMEITTWSQLGIHGKPVIIFNSNGFYDDFIKFINNAILNGFISKKNGDIISIANSAEEVIQKIENYVLPEGRFNLSWQSECEDKKHNA</sequence>
<dbReference type="Proteomes" id="UP001165101">
    <property type="component" value="Unassembled WGS sequence"/>
</dbReference>
<dbReference type="EMBL" id="BSXV01000308">
    <property type="protein sequence ID" value="GME88539.1"/>
    <property type="molecule type" value="Genomic_DNA"/>
</dbReference>
<evidence type="ECO:0000313" key="1">
    <source>
        <dbReference type="EMBL" id="GME88539.1"/>
    </source>
</evidence>
<proteinExistence type="predicted"/>
<protein>
    <submittedName>
        <fullName evidence="1">Unnamed protein product</fullName>
    </submittedName>
</protein>
<organism evidence="1 2">
    <name type="scientific">Candida boidinii</name>
    <name type="common">Yeast</name>
    <dbReference type="NCBI Taxonomy" id="5477"/>
    <lineage>
        <taxon>Eukaryota</taxon>
        <taxon>Fungi</taxon>
        <taxon>Dikarya</taxon>
        <taxon>Ascomycota</taxon>
        <taxon>Saccharomycotina</taxon>
        <taxon>Pichiomycetes</taxon>
        <taxon>Pichiales</taxon>
        <taxon>Pichiaceae</taxon>
        <taxon>Ogataea</taxon>
        <taxon>Ogataea/Candida clade</taxon>
    </lineage>
</organism>
<keyword evidence="2" id="KW-1185">Reference proteome</keyword>
<accession>A0ACB5THM2</accession>
<gene>
    <name evidence="1" type="ORF">Cboi01_000095700</name>
</gene>
<evidence type="ECO:0000313" key="2">
    <source>
        <dbReference type="Proteomes" id="UP001165101"/>
    </source>
</evidence>